<dbReference type="AlphaFoldDB" id="A0AAV9LBD2"/>
<dbReference type="EMBL" id="JAWPEI010000007">
    <property type="protein sequence ID" value="KAK4721760.1"/>
    <property type="molecule type" value="Genomic_DNA"/>
</dbReference>
<dbReference type="Proteomes" id="UP001311915">
    <property type="component" value="Unassembled WGS sequence"/>
</dbReference>
<evidence type="ECO:0000313" key="2">
    <source>
        <dbReference type="Proteomes" id="UP001311915"/>
    </source>
</evidence>
<proteinExistence type="predicted"/>
<reference evidence="1 2" key="1">
    <citation type="submission" date="2023-10" db="EMBL/GenBank/DDBJ databases">
        <title>Genome-Wide Identification Analysis in wild type Solanum Pinnatisectum Reveals Some Genes Defensing Phytophthora Infestans.</title>
        <authorList>
            <person name="Sun C."/>
        </authorList>
    </citation>
    <scope>NUCLEOTIDE SEQUENCE [LARGE SCALE GENOMIC DNA]</scope>
    <source>
        <strain evidence="1">LQN</strain>
        <tissue evidence="1">Leaf</tissue>
    </source>
</reference>
<dbReference type="Gene3D" id="3.30.420.10">
    <property type="entry name" value="Ribonuclease H-like superfamily/Ribonuclease H"/>
    <property type="match status" value="1"/>
</dbReference>
<dbReference type="InterPro" id="IPR012337">
    <property type="entry name" value="RNaseH-like_sf"/>
</dbReference>
<sequence length="153" mass="18033">MLSVRNEIEQDIWWQVKAGNSKQVLKDVPTIIMWELWKRRNAIRHGKGYTFNRMSYQCHLIIFQLIKVKFPWIKAVPHQWRDMVEKLQIYKPTLYFHIVSWKLPEEGWVKCNTDGASRGNPGLSTYGFCIRNSDEDLIYAESQNIGVATNMEA</sequence>
<dbReference type="InterPro" id="IPR052929">
    <property type="entry name" value="RNase_H-like_EbsB-rel"/>
</dbReference>
<dbReference type="PANTHER" id="PTHR47074">
    <property type="entry name" value="BNAC02G40300D PROTEIN"/>
    <property type="match status" value="1"/>
</dbReference>
<dbReference type="SUPFAM" id="SSF53098">
    <property type="entry name" value="Ribonuclease H-like"/>
    <property type="match status" value="1"/>
</dbReference>
<protein>
    <recommendedName>
        <fullName evidence="3">RNase H type-1 domain-containing protein</fullName>
    </recommendedName>
</protein>
<accession>A0AAV9LBD2</accession>
<dbReference type="GO" id="GO:0003676">
    <property type="term" value="F:nucleic acid binding"/>
    <property type="evidence" value="ECO:0007669"/>
    <property type="project" value="InterPro"/>
</dbReference>
<name>A0AAV9LBD2_9SOLN</name>
<gene>
    <name evidence="1" type="ORF">R3W88_011993</name>
</gene>
<comment type="caution">
    <text evidence="1">The sequence shown here is derived from an EMBL/GenBank/DDBJ whole genome shotgun (WGS) entry which is preliminary data.</text>
</comment>
<keyword evidence="2" id="KW-1185">Reference proteome</keyword>
<dbReference type="InterPro" id="IPR036397">
    <property type="entry name" value="RNaseH_sf"/>
</dbReference>
<dbReference type="PANTHER" id="PTHR47074:SF21">
    <property type="entry name" value="RNASE H TYPE-1 DOMAIN-CONTAINING PROTEIN"/>
    <property type="match status" value="1"/>
</dbReference>
<evidence type="ECO:0000313" key="1">
    <source>
        <dbReference type="EMBL" id="KAK4721760.1"/>
    </source>
</evidence>
<evidence type="ECO:0008006" key="3">
    <source>
        <dbReference type="Google" id="ProtNLM"/>
    </source>
</evidence>
<organism evidence="1 2">
    <name type="scientific">Solanum pinnatisectum</name>
    <name type="common">tansyleaf nightshade</name>
    <dbReference type="NCBI Taxonomy" id="50273"/>
    <lineage>
        <taxon>Eukaryota</taxon>
        <taxon>Viridiplantae</taxon>
        <taxon>Streptophyta</taxon>
        <taxon>Embryophyta</taxon>
        <taxon>Tracheophyta</taxon>
        <taxon>Spermatophyta</taxon>
        <taxon>Magnoliopsida</taxon>
        <taxon>eudicotyledons</taxon>
        <taxon>Gunneridae</taxon>
        <taxon>Pentapetalae</taxon>
        <taxon>asterids</taxon>
        <taxon>lamiids</taxon>
        <taxon>Solanales</taxon>
        <taxon>Solanaceae</taxon>
        <taxon>Solanoideae</taxon>
        <taxon>Solaneae</taxon>
        <taxon>Solanum</taxon>
    </lineage>
</organism>